<reference evidence="4 5" key="1">
    <citation type="submission" date="2018-07" db="EMBL/GenBank/DDBJ databases">
        <title>Genome sequencing of oomycete isolates from Chile give support for New Zealand origin for Phytophthora kernoviae and make available the first Nothophytophthora sp. genome.</title>
        <authorList>
            <person name="Studholme D.J."/>
            <person name="Sanfuentes E."/>
            <person name="Panda P."/>
            <person name="Hill R."/>
            <person name="Sambles C."/>
            <person name="Grant M."/>
            <person name="Williams N.M."/>
            <person name="Mcdougal R.L."/>
        </authorList>
    </citation>
    <scope>NUCLEOTIDE SEQUENCE [LARGE SCALE GENOMIC DNA]</scope>
    <source>
        <strain evidence="3">Chile6</strain>
        <strain evidence="2">Chile7</strain>
    </source>
</reference>
<name>A0A3F2RJ07_9STRA</name>
<dbReference type="EMBL" id="MBDO02000280">
    <property type="protein sequence ID" value="RLN58045.1"/>
    <property type="molecule type" value="Genomic_DNA"/>
</dbReference>
<evidence type="ECO:0000313" key="5">
    <source>
        <dbReference type="Proteomes" id="UP000284657"/>
    </source>
</evidence>
<sequence>MIHGRGAIERVYRDYFVADVHFDTGRYVRNVEFSGLRVLNPEDEKVDGVPKRGFVVGSLVSISHKGTKARRRGKILLCRTDGTFDILVNEFGQAQTLKRIARSALALANVKSAVYREGARVMLARSPQKVLQRLAPELLSPDDEEDGGRDDDSDVAGRDPPPTPKAKSPPTQKDSDDDFEPEYSRGDRVEARFGGQAPYYLGTIERVHPNGACDISYDDGDEEERVAPRLIRALSRTIEARKPATTSKNKSGNDSDGYESDFFESD</sequence>
<dbReference type="AlphaFoldDB" id="A0A3F2RJ07"/>
<feature type="compositionally biased region" description="Acidic residues" evidence="1">
    <location>
        <begin position="140"/>
        <end position="154"/>
    </location>
</feature>
<feature type="compositionally biased region" description="Polar residues" evidence="1">
    <location>
        <begin position="244"/>
        <end position="254"/>
    </location>
</feature>
<comment type="caution">
    <text evidence="3">The sequence shown here is derived from an EMBL/GenBank/DDBJ whole genome shotgun (WGS) entry which is preliminary data.</text>
</comment>
<evidence type="ECO:0000313" key="3">
    <source>
        <dbReference type="EMBL" id="RLN58045.1"/>
    </source>
</evidence>
<dbReference type="Gene3D" id="2.30.30.140">
    <property type="match status" value="1"/>
</dbReference>
<accession>A0A3F2RJ07</accession>
<gene>
    <name evidence="2" type="ORF">BBJ29_004805</name>
    <name evidence="3" type="ORF">BBP00_00007214</name>
</gene>
<dbReference type="Proteomes" id="UP000277300">
    <property type="component" value="Unassembled WGS sequence"/>
</dbReference>
<dbReference type="CDD" id="cd04508">
    <property type="entry name" value="Tudor_SF"/>
    <property type="match status" value="1"/>
</dbReference>
<evidence type="ECO:0000313" key="4">
    <source>
        <dbReference type="Proteomes" id="UP000277300"/>
    </source>
</evidence>
<feature type="compositionally biased region" description="Acidic residues" evidence="1">
    <location>
        <begin position="256"/>
        <end position="266"/>
    </location>
</feature>
<evidence type="ECO:0008006" key="6">
    <source>
        <dbReference type="Google" id="ProtNLM"/>
    </source>
</evidence>
<feature type="compositionally biased region" description="Basic and acidic residues" evidence="1">
    <location>
        <begin position="182"/>
        <end position="191"/>
    </location>
</feature>
<feature type="region of interest" description="Disordered" evidence="1">
    <location>
        <begin position="236"/>
        <end position="266"/>
    </location>
</feature>
<evidence type="ECO:0000313" key="2">
    <source>
        <dbReference type="EMBL" id="RLN50555.1"/>
    </source>
</evidence>
<dbReference type="Proteomes" id="UP000284657">
    <property type="component" value="Unassembled WGS sequence"/>
</dbReference>
<protein>
    <recommendedName>
        <fullName evidence="6">Tudor domain-containing protein</fullName>
    </recommendedName>
</protein>
<dbReference type="OrthoDB" id="126859at2759"/>
<proteinExistence type="predicted"/>
<dbReference type="EMBL" id="MBAD02002006">
    <property type="protein sequence ID" value="RLN50555.1"/>
    <property type="molecule type" value="Genomic_DNA"/>
</dbReference>
<feature type="region of interest" description="Disordered" evidence="1">
    <location>
        <begin position="135"/>
        <end position="191"/>
    </location>
</feature>
<organism evidence="3 4">
    <name type="scientific">Phytophthora kernoviae</name>
    <dbReference type="NCBI Taxonomy" id="325452"/>
    <lineage>
        <taxon>Eukaryota</taxon>
        <taxon>Sar</taxon>
        <taxon>Stramenopiles</taxon>
        <taxon>Oomycota</taxon>
        <taxon>Peronosporomycetes</taxon>
        <taxon>Peronosporales</taxon>
        <taxon>Peronosporaceae</taxon>
        <taxon>Phytophthora</taxon>
    </lineage>
</organism>
<evidence type="ECO:0000256" key="1">
    <source>
        <dbReference type="SAM" id="MobiDB-lite"/>
    </source>
</evidence>